<reference evidence="2 3" key="1">
    <citation type="journal article" date="2017" name="Curr. Biol.">
        <title>The Evolution of Venom by Co-option of Single-Copy Genes.</title>
        <authorList>
            <person name="Martinson E.O."/>
            <person name="Mrinalini"/>
            <person name="Kelkar Y.D."/>
            <person name="Chang C.H."/>
            <person name="Werren J.H."/>
        </authorList>
    </citation>
    <scope>NUCLEOTIDE SEQUENCE [LARGE SCALE GENOMIC DNA]</scope>
    <source>
        <strain evidence="2 3">Alberta</strain>
        <tissue evidence="2">Whole body</tissue>
    </source>
</reference>
<dbReference type="Gene3D" id="2.60.210.10">
    <property type="entry name" value="Apoptosis, Tumor Necrosis Factor Receptor Associated Protein 2, Chain A"/>
    <property type="match status" value="1"/>
</dbReference>
<sequence length="192" mass="21979">MDRKSSQSESPTEKHVLTVNKWGRTRLQFTEFSYTWSVENFAFCRHRDPGYSITSPIFTAFNYSDKYQWQIILYPTGYDVDNKGYVSIQLVKVSSPDDPKHASIRLAIVDSQGREAFATEKFVLILKSLEYAVDIKHFAGQNDVFDGALEDGDLTIKCRILFDNGVSHFDSDTEADTAGFNLNQKMARMHMH</sequence>
<keyword evidence="3" id="KW-1185">Reference proteome</keyword>
<dbReference type="Proteomes" id="UP000215335">
    <property type="component" value="Unassembled WGS sequence"/>
</dbReference>
<accession>A0A232FJ41</accession>
<dbReference type="AlphaFoldDB" id="A0A232FJ41"/>
<evidence type="ECO:0000313" key="2">
    <source>
        <dbReference type="EMBL" id="OXU30764.1"/>
    </source>
</evidence>
<dbReference type="EMBL" id="NNAY01000123">
    <property type="protein sequence ID" value="OXU30764.1"/>
    <property type="molecule type" value="Genomic_DNA"/>
</dbReference>
<dbReference type="InterPro" id="IPR002083">
    <property type="entry name" value="MATH/TRAF_dom"/>
</dbReference>
<proteinExistence type="predicted"/>
<gene>
    <name evidence="2" type="ORF">TSAR_013230</name>
</gene>
<dbReference type="SUPFAM" id="SSF49599">
    <property type="entry name" value="TRAF domain-like"/>
    <property type="match status" value="1"/>
</dbReference>
<organism evidence="2 3">
    <name type="scientific">Trichomalopsis sarcophagae</name>
    <dbReference type="NCBI Taxonomy" id="543379"/>
    <lineage>
        <taxon>Eukaryota</taxon>
        <taxon>Metazoa</taxon>
        <taxon>Ecdysozoa</taxon>
        <taxon>Arthropoda</taxon>
        <taxon>Hexapoda</taxon>
        <taxon>Insecta</taxon>
        <taxon>Pterygota</taxon>
        <taxon>Neoptera</taxon>
        <taxon>Endopterygota</taxon>
        <taxon>Hymenoptera</taxon>
        <taxon>Apocrita</taxon>
        <taxon>Proctotrupomorpha</taxon>
        <taxon>Chalcidoidea</taxon>
        <taxon>Pteromalidae</taxon>
        <taxon>Pteromalinae</taxon>
        <taxon>Trichomalopsis</taxon>
    </lineage>
</organism>
<comment type="caution">
    <text evidence="2">The sequence shown here is derived from an EMBL/GenBank/DDBJ whole genome shotgun (WGS) entry which is preliminary data.</text>
</comment>
<feature type="domain" description="MATH" evidence="1">
    <location>
        <begin position="31"/>
        <end position="160"/>
    </location>
</feature>
<dbReference type="InterPro" id="IPR008974">
    <property type="entry name" value="TRAF-like"/>
</dbReference>
<dbReference type="PROSITE" id="PS50144">
    <property type="entry name" value="MATH"/>
    <property type="match status" value="1"/>
</dbReference>
<evidence type="ECO:0000259" key="1">
    <source>
        <dbReference type="PROSITE" id="PS50144"/>
    </source>
</evidence>
<dbReference type="Pfam" id="PF22486">
    <property type="entry name" value="MATH_2"/>
    <property type="match status" value="1"/>
</dbReference>
<name>A0A232FJ41_9HYME</name>
<dbReference type="STRING" id="543379.A0A232FJ41"/>
<protein>
    <recommendedName>
        <fullName evidence="1">MATH domain-containing protein</fullName>
    </recommendedName>
</protein>
<evidence type="ECO:0000313" key="3">
    <source>
        <dbReference type="Proteomes" id="UP000215335"/>
    </source>
</evidence>